<reference evidence="1" key="3">
    <citation type="submission" date="2011-03" db="EMBL/GenBank/DDBJ databases">
        <title>Annotation of Magnaporthe poae ATCC 64411.</title>
        <authorList>
            <person name="Ma L.-J."/>
            <person name="Dead R."/>
            <person name="Young S.K."/>
            <person name="Zeng Q."/>
            <person name="Gargeya S."/>
            <person name="Fitzgerald M."/>
            <person name="Haas B."/>
            <person name="Abouelleil A."/>
            <person name="Alvarado L."/>
            <person name="Arachchi H.M."/>
            <person name="Berlin A."/>
            <person name="Brown A."/>
            <person name="Chapman S.B."/>
            <person name="Chen Z."/>
            <person name="Dunbar C."/>
            <person name="Freedman E."/>
            <person name="Gearin G."/>
            <person name="Gellesch M."/>
            <person name="Goldberg J."/>
            <person name="Griggs A."/>
            <person name="Gujja S."/>
            <person name="Heiman D."/>
            <person name="Howarth C."/>
            <person name="Larson L."/>
            <person name="Lui A."/>
            <person name="MacDonald P.J.P."/>
            <person name="Mehta T."/>
            <person name="Montmayeur A."/>
            <person name="Murphy C."/>
            <person name="Neiman D."/>
            <person name="Pearson M."/>
            <person name="Priest M."/>
            <person name="Roberts A."/>
            <person name="Saif S."/>
            <person name="Shea T."/>
            <person name="Shenoy N."/>
            <person name="Sisk P."/>
            <person name="Stolte C."/>
            <person name="Sykes S."/>
            <person name="Yandava C."/>
            <person name="Wortman J."/>
            <person name="Nusbaum C."/>
            <person name="Birren B."/>
        </authorList>
    </citation>
    <scope>NUCLEOTIDE SEQUENCE</scope>
    <source>
        <strain evidence="1">ATCC 64411</strain>
    </source>
</reference>
<proteinExistence type="predicted"/>
<reference evidence="1" key="1">
    <citation type="submission" date="2010-05" db="EMBL/GenBank/DDBJ databases">
        <title>The Genome Sequence of Magnaporthe poae strain ATCC 64411.</title>
        <authorList>
            <consortium name="The Broad Institute Genome Sequencing Platform"/>
            <consortium name="Broad Institute Genome Sequencing Center for Infectious Disease"/>
            <person name="Ma L.-J."/>
            <person name="Dead R."/>
            <person name="Young S."/>
            <person name="Zeng Q."/>
            <person name="Koehrsen M."/>
            <person name="Alvarado L."/>
            <person name="Berlin A."/>
            <person name="Chapman S.B."/>
            <person name="Chen Z."/>
            <person name="Freedman E."/>
            <person name="Gellesch M."/>
            <person name="Goldberg J."/>
            <person name="Griggs A."/>
            <person name="Gujja S."/>
            <person name="Heilman E.R."/>
            <person name="Heiman D."/>
            <person name="Hepburn T."/>
            <person name="Howarth C."/>
            <person name="Jen D."/>
            <person name="Larson L."/>
            <person name="Mehta T."/>
            <person name="Neiman D."/>
            <person name="Pearson M."/>
            <person name="Roberts A."/>
            <person name="Saif S."/>
            <person name="Shea T."/>
            <person name="Shenoy N."/>
            <person name="Sisk P."/>
            <person name="Stolte C."/>
            <person name="Sykes S."/>
            <person name="Walk T."/>
            <person name="White J."/>
            <person name="Yandava C."/>
            <person name="Haas B."/>
            <person name="Nusbaum C."/>
            <person name="Birren B."/>
        </authorList>
    </citation>
    <scope>NUCLEOTIDE SEQUENCE</scope>
    <source>
        <strain evidence="1">ATCC 64411</strain>
    </source>
</reference>
<evidence type="ECO:0000313" key="3">
    <source>
        <dbReference type="Proteomes" id="UP000011715"/>
    </source>
</evidence>
<dbReference type="VEuPathDB" id="FungiDB:MAPG_02230"/>
<accession>A0A0C4DQT3</accession>
<sequence length="321" mass="34800">MLDAQGVERMALLKPAAAGMASVPEWLAVFECFVSVGLLYGGTTPSGGAGAGGGLTALFASSQLGLRDETTKAVKTLQDMVCRFTSALGKNKDEQAAFVASKVEAILEMSGDACQTMQMMVAGLEVDADRTRALFRQLWDITGLVSEAFRSSEYLMGVHRTHMYAHYGLTGGIFAAGAAAAARQLITGGIRAVSQNAVAGAGMGAAMSLYELRRGLGEKEKSDYYSRLLHLFRHMWMAASELNTFLPKFYRTQDGTVEFRPGEQRHWEVYAKNEVYNGGEVDEGWEKAPAAIQYLRFRLGELESLRLQIEPLPSSGSVRAA</sequence>
<evidence type="ECO:0000313" key="1">
    <source>
        <dbReference type="EMBL" id="KLU83165.1"/>
    </source>
</evidence>
<dbReference type="EMBL" id="GL876967">
    <property type="protein sequence ID" value="KLU83165.1"/>
    <property type="molecule type" value="Genomic_DNA"/>
</dbReference>
<reference evidence="2" key="4">
    <citation type="journal article" date="2015" name="G3 (Bethesda)">
        <title>Genome sequences of three phytopathogenic species of the Magnaporthaceae family of fungi.</title>
        <authorList>
            <person name="Okagaki L.H."/>
            <person name="Nunes C.C."/>
            <person name="Sailsbery J."/>
            <person name="Clay B."/>
            <person name="Brown D."/>
            <person name="John T."/>
            <person name="Oh Y."/>
            <person name="Young N."/>
            <person name="Fitzgerald M."/>
            <person name="Haas B.J."/>
            <person name="Zeng Q."/>
            <person name="Young S."/>
            <person name="Adiconis X."/>
            <person name="Fan L."/>
            <person name="Levin J.Z."/>
            <person name="Mitchell T.K."/>
            <person name="Okubara P.A."/>
            <person name="Farman M.L."/>
            <person name="Kohn L.M."/>
            <person name="Birren B."/>
            <person name="Ma L.-J."/>
            <person name="Dean R.A."/>
        </authorList>
    </citation>
    <scope>NUCLEOTIDE SEQUENCE</scope>
    <source>
        <strain evidence="2">ATCC 64411 / 73-15</strain>
    </source>
</reference>
<keyword evidence="3" id="KW-1185">Reference proteome</keyword>
<organism evidence="2 3">
    <name type="scientific">Magnaporthiopsis poae (strain ATCC 64411 / 73-15)</name>
    <name type="common">Kentucky bluegrass fungus</name>
    <name type="synonym">Magnaporthe poae</name>
    <dbReference type="NCBI Taxonomy" id="644358"/>
    <lineage>
        <taxon>Eukaryota</taxon>
        <taxon>Fungi</taxon>
        <taxon>Dikarya</taxon>
        <taxon>Ascomycota</taxon>
        <taxon>Pezizomycotina</taxon>
        <taxon>Sordariomycetes</taxon>
        <taxon>Sordariomycetidae</taxon>
        <taxon>Magnaporthales</taxon>
        <taxon>Magnaporthaceae</taxon>
        <taxon>Magnaporthiopsis</taxon>
    </lineage>
</organism>
<evidence type="ECO:0000313" key="2">
    <source>
        <dbReference type="EnsemblFungi" id="MAPG_02230T0"/>
    </source>
</evidence>
<dbReference type="Proteomes" id="UP000011715">
    <property type="component" value="Unassembled WGS sequence"/>
</dbReference>
<reference evidence="2" key="5">
    <citation type="submission" date="2015-06" db="UniProtKB">
        <authorList>
            <consortium name="EnsemblFungi"/>
        </authorList>
    </citation>
    <scope>IDENTIFICATION</scope>
    <source>
        <strain evidence="2">ATCC 64411</strain>
    </source>
</reference>
<dbReference type="AlphaFoldDB" id="A0A0C4DQT3"/>
<reference evidence="3" key="2">
    <citation type="submission" date="2010-05" db="EMBL/GenBank/DDBJ databases">
        <title>The genome sequence of Magnaporthe poae strain ATCC 64411.</title>
        <authorList>
            <person name="Ma L.-J."/>
            <person name="Dead R."/>
            <person name="Young S."/>
            <person name="Zeng Q."/>
            <person name="Koehrsen M."/>
            <person name="Alvarado L."/>
            <person name="Berlin A."/>
            <person name="Chapman S.B."/>
            <person name="Chen Z."/>
            <person name="Freedman E."/>
            <person name="Gellesch M."/>
            <person name="Goldberg J."/>
            <person name="Griggs A."/>
            <person name="Gujja S."/>
            <person name="Heilman E.R."/>
            <person name="Heiman D."/>
            <person name="Hepburn T."/>
            <person name="Howarth C."/>
            <person name="Jen D."/>
            <person name="Larson L."/>
            <person name="Mehta T."/>
            <person name="Neiman D."/>
            <person name="Pearson M."/>
            <person name="Roberts A."/>
            <person name="Saif S."/>
            <person name="Shea T."/>
            <person name="Shenoy N."/>
            <person name="Sisk P."/>
            <person name="Stolte C."/>
            <person name="Sykes S."/>
            <person name="Walk T."/>
            <person name="White J."/>
            <person name="Yandava C."/>
            <person name="Haas B."/>
            <person name="Nusbaum C."/>
            <person name="Birren B."/>
        </authorList>
    </citation>
    <scope>NUCLEOTIDE SEQUENCE [LARGE SCALE GENOMIC DNA]</scope>
    <source>
        <strain evidence="3">ATCC 64411 / 73-15</strain>
    </source>
</reference>
<dbReference type="OrthoDB" id="10520667at2759"/>
<name>A0A0C4DQT3_MAGP6</name>
<dbReference type="EMBL" id="ADBL01000568">
    <property type="status" value="NOT_ANNOTATED_CDS"/>
    <property type="molecule type" value="Genomic_DNA"/>
</dbReference>
<dbReference type="eggNOG" id="ENOG502RN2I">
    <property type="taxonomic scope" value="Eukaryota"/>
</dbReference>
<protein>
    <submittedName>
        <fullName evidence="1 2">Uncharacterized protein</fullName>
    </submittedName>
</protein>
<gene>
    <name evidence="1" type="ORF">MAPG_02230</name>
</gene>
<dbReference type="EnsemblFungi" id="MAPG_02230T0">
    <property type="protein sequence ID" value="MAPG_02230T0"/>
    <property type="gene ID" value="MAPG_02230"/>
</dbReference>